<dbReference type="EMBL" id="FP565176">
    <property type="protein sequence ID" value="CBA16984.1"/>
    <property type="molecule type" value="Genomic_DNA"/>
</dbReference>
<sequence>MPDSSAHADPRPQPPSPPAPGDCCDSGCPLCVHDVYHDELARYLHALAQWRLRHPEAVADG</sequence>
<evidence type="ECO:0000313" key="4">
    <source>
        <dbReference type="Proteomes" id="UP000001890"/>
    </source>
</evidence>
<feature type="domain" description="Oxidoreductase-like" evidence="2">
    <location>
        <begin position="14"/>
        <end position="50"/>
    </location>
</feature>
<protein>
    <recommendedName>
        <fullName evidence="2">Oxidoreductase-like domain-containing protein</fullName>
    </recommendedName>
</protein>
<dbReference type="Proteomes" id="UP000001890">
    <property type="component" value="Chromosome"/>
</dbReference>
<dbReference type="eggNOG" id="ENOG5033A2I">
    <property type="taxonomic scope" value="Bacteria"/>
</dbReference>
<feature type="compositionally biased region" description="Basic and acidic residues" evidence="1">
    <location>
        <begin position="1"/>
        <end position="10"/>
    </location>
</feature>
<name>D2U9N2_XANAP</name>
<evidence type="ECO:0000256" key="1">
    <source>
        <dbReference type="SAM" id="MobiDB-lite"/>
    </source>
</evidence>
<dbReference type="KEGG" id="xal:XALC_2505"/>
<accession>D2U9N2</accession>
<dbReference type="Pfam" id="PF09791">
    <property type="entry name" value="Oxidored-like"/>
    <property type="match status" value="1"/>
</dbReference>
<evidence type="ECO:0000313" key="3">
    <source>
        <dbReference type="EMBL" id="CBA16984.1"/>
    </source>
</evidence>
<dbReference type="OrthoDB" id="5797329at2"/>
<dbReference type="InterPro" id="IPR019180">
    <property type="entry name" value="Oxidoreductase-like_N"/>
</dbReference>
<dbReference type="GeneID" id="57877809"/>
<dbReference type="STRING" id="380358.XALC_2505"/>
<feature type="region of interest" description="Disordered" evidence="1">
    <location>
        <begin position="1"/>
        <end position="21"/>
    </location>
</feature>
<proteinExistence type="predicted"/>
<gene>
    <name evidence="3" type="ordered locus">XALc_2505</name>
</gene>
<dbReference type="AlphaFoldDB" id="D2U9N2"/>
<reference evidence="3 4" key="1">
    <citation type="journal article" date="2009" name="BMC Genomics">
        <title>The complete genome sequence of Xanthomonas albilineans provides new insights into the reductive genome evolution of the xylem-limited Xanthomonadaceae.</title>
        <authorList>
            <person name="Pieretti I."/>
            <person name="Royer M."/>
            <person name="Barbe V."/>
            <person name="Carrere S."/>
            <person name="Koebnik R."/>
            <person name="Cociancich S."/>
            <person name="Couloux A."/>
            <person name="Darrasse A."/>
            <person name="Gouzy J."/>
            <person name="Jacques M.A."/>
            <person name="Lauber E."/>
            <person name="Manceau C."/>
            <person name="Mangenot S."/>
            <person name="Poussier S."/>
            <person name="Segurens B."/>
            <person name="Szurek B."/>
            <person name="Verdier V."/>
            <person name="Arlat M."/>
            <person name="Rott P."/>
        </authorList>
    </citation>
    <scope>NUCLEOTIDE SEQUENCE [LARGE SCALE GENOMIC DNA]</scope>
    <source>
        <strain evidence="4">GPE PC73 / CFBP 7063</strain>
    </source>
</reference>
<dbReference type="InterPro" id="IPR039251">
    <property type="entry name" value="OXLD1"/>
</dbReference>
<evidence type="ECO:0000259" key="2">
    <source>
        <dbReference type="Pfam" id="PF09791"/>
    </source>
</evidence>
<dbReference type="PATRIC" id="fig|29447.3.peg.2460"/>
<organism evidence="3 4">
    <name type="scientific">Xanthomonas albilineans (strain GPE PC73 / CFBP 7063)</name>
    <dbReference type="NCBI Taxonomy" id="380358"/>
    <lineage>
        <taxon>Bacteria</taxon>
        <taxon>Pseudomonadati</taxon>
        <taxon>Pseudomonadota</taxon>
        <taxon>Gammaproteobacteria</taxon>
        <taxon>Lysobacterales</taxon>
        <taxon>Lysobacteraceae</taxon>
        <taxon>Xanthomonas</taxon>
    </lineage>
</organism>
<dbReference type="PANTHER" id="PTHR21193">
    <property type="entry name" value="OXIDOREDUCTASE-LIKE DOMAIN-CONTAINING PROTEIN 1"/>
    <property type="match status" value="1"/>
</dbReference>
<dbReference type="PANTHER" id="PTHR21193:SF3">
    <property type="entry name" value="OXIDOREDUCTASE-LIKE DOMAIN-CONTAINING PROTEIN 1"/>
    <property type="match status" value="1"/>
</dbReference>
<keyword evidence="4" id="KW-1185">Reference proteome</keyword>
<feature type="compositionally biased region" description="Pro residues" evidence="1">
    <location>
        <begin position="11"/>
        <end position="20"/>
    </location>
</feature>
<dbReference type="RefSeq" id="WP_012916979.1">
    <property type="nucleotide sequence ID" value="NC_013722.1"/>
</dbReference>